<organism evidence="2 3">
    <name type="scientific">Panicum hallii var. hallii</name>
    <dbReference type="NCBI Taxonomy" id="1504633"/>
    <lineage>
        <taxon>Eukaryota</taxon>
        <taxon>Viridiplantae</taxon>
        <taxon>Streptophyta</taxon>
        <taxon>Embryophyta</taxon>
        <taxon>Tracheophyta</taxon>
        <taxon>Spermatophyta</taxon>
        <taxon>Magnoliopsida</taxon>
        <taxon>Liliopsida</taxon>
        <taxon>Poales</taxon>
        <taxon>Poaceae</taxon>
        <taxon>PACMAD clade</taxon>
        <taxon>Panicoideae</taxon>
        <taxon>Panicodae</taxon>
        <taxon>Paniceae</taxon>
        <taxon>Panicinae</taxon>
        <taxon>Panicum</taxon>
        <taxon>Panicum sect. Panicum</taxon>
    </lineage>
</organism>
<evidence type="ECO:0000256" key="1">
    <source>
        <dbReference type="SAM" id="MobiDB-lite"/>
    </source>
</evidence>
<proteinExistence type="predicted"/>
<sequence>MGSGGIEIRDEPPVATSRPAGRCKRTSPAFSGSPEGRLLGFRGCASCRVRRSCPELRQIFLSRFLSFCDSSYRPPANGLSKLKGNTGCPSSVCLEKCQQARSLVVQNRSDKNLGLQIRLDADRLVLVVFCDLLRHEMQTIQERPCKDPHQRISWEREAAL</sequence>
<name>A0A2T7DXA0_9POAL</name>
<dbReference type="Gramene" id="PUZ60204">
    <property type="protein sequence ID" value="PUZ60204"/>
    <property type="gene ID" value="GQ55_4G105300"/>
</dbReference>
<evidence type="ECO:0000313" key="3">
    <source>
        <dbReference type="Proteomes" id="UP000244336"/>
    </source>
</evidence>
<gene>
    <name evidence="2" type="ORF">GQ55_4G105300</name>
</gene>
<accession>A0A2T7DXA0</accession>
<dbReference type="EMBL" id="CM009752">
    <property type="protein sequence ID" value="PUZ60204.1"/>
    <property type="molecule type" value="Genomic_DNA"/>
</dbReference>
<reference evidence="2 3" key="1">
    <citation type="submission" date="2018-04" db="EMBL/GenBank/DDBJ databases">
        <title>WGS assembly of Panicum hallii var. hallii HAL2.</title>
        <authorList>
            <person name="Lovell J."/>
            <person name="Jenkins J."/>
            <person name="Lowry D."/>
            <person name="Mamidi S."/>
            <person name="Sreedasyam A."/>
            <person name="Weng X."/>
            <person name="Barry K."/>
            <person name="Bonette J."/>
            <person name="Campitelli B."/>
            <person name="Daum C."/>
            <person name="Gordon S."/>
            <person name="Gould B."/>
            <person name="Lipzen A."/>
            <person name="MacQueen A."/>
            <person name="Palacio-Mejia J."/>
            <person name="Plott C."/>
            <person name="Shakirov E."/>
            <person name="Shu S."/>
            <person name="Yoshinaga Y."/>
            <person name="Zane M."/>
            <person name="Rokhsar D."/>
            <person name="Grimwood J."/>
            <person name="Schmutz J."/>
            <person name="Juenger T."/>
        </authorList>
    </citation>
    <scope>NUCLEOTIDE SEQUENCE [LARGE SCALE GENOMIC DNA]</scope>
    <source>
        <strain evidence="3">cv. HAL2</strain>
    </source>
</reference>
<dbReference type="AlphaFoldDB" id="A0A2T7DXA0"/>
<protein>
    <submittedName>
        <fullName evidence="2">Uncharacterized protein</fullName>
    </submittedName>
</protein>
<evidence type="ECO:0000313" key="2">
    <source>
        <dbReference type="EMBL" id="PUZ60204.1"/>
    </source>
</evidence>
<feature type="region of interest" description="Disordered" evidence="1">
    <location>
        <begin position="1"/>
        <end position="31"/>
    </location>
</feature>
<keyword evidence="3" id="KW-1185">Reference proteome</keyword>
<dbReference type="Proteomes" id="UP000244336">
    <property type="component" value="Chromosome 4"/>
</dbReference>